<evidence type="ECO:0000313" key="5">
    <source>
        <dbReference type="WBParaSite" id="TTAC_0000872101-mRNA-1"/>
    </source>
</evidence>
<dbReference type="PANTHER" id="PTHR12767:SF9">
    <property type="entry name" value="BCL7-LIKE"/>
    <property type="match status" value="1"/>
</dbReference>
<feature type="region of interest" description="Disordered" evidence="2">
    <location>
        <begin position="1"/>
        <end position="26"/>
    </location>
</feature>
<proteinExistence type="inferred from homology"/>
<dbReference type="PANTHER" id="PTHR12767">
    <property type="entry name" value="BCL7 RELATED"/>
    <property type="match status" value="1"/>
</dbReference>
<feature type="region of interest" description="Disordered" evidence="2">
    <location>
        <begin position="89"/>
        <end position="132"/>
    </location>
</feature>
<accession>A0A0R3X5H8</accession>
<dbReference type="AlphaFoldDB" id="A0A0R3X5H8"/>
<gene>
    <name evidence="3" type="ORF">TTAC_LOCUS8706</name>
</gene>
<keyword evidence="4" id="KW-1185">Reference proteome</keyword>
<evidence type="ECO:0000313" key="4">
    <source>
        <dbReference type="Proteomes" id="UP000274429"/>
    </source>
</evidence>
<dbReference type="OrthoDB" id="5989898at2759"/>
<dbReference type="EMBL" id="UYWX01020567">
    <property type="protein sequence ID" value="VDM33338.1"/>
    <property type="molecule type" value="Genomic_DNA"/>
</dbReference>
<dbReference type="InterPro" id="IPR006804">
    <property type="entry name" value="BCL7"/>
</dbReference>
<dbReference type="WBParaSite" id="TTAC_0000872101-mRNA-1">
    <property type="protein sequence ID" value="TTAC_0000872101-mRNA-1"/>
    <property type="gene ID" value="TTAC_0000872101"/>
</dbReference>
<evidence type="ECO:0000256" key="2">
    <source>
        <dbReference type="SAM" id="MobiDB-lite"/>
    </source>
</evidence>
<reference evidence="3 4" key="2">
    <citation type="submission" date="2018-11" db="EMBL/GenBank/DDBJ databases">
        <authorList>
            <consortium name="Pathogen Informatics"/>
        </authorList>
    </citation>
    <scope>NUCLEOTIDE SEQUENCE [LARGE SCALE GENOMIC DNA]</scope>
</reference>
<dbReference type="STRING" id="6205.A0A0R3X5H8"/>
<evidence type="ECO:0000313" key="3">
    <source>
        <dbReference type="EMBL" id="VDM33338.1"/>
    </source>
</evidence>
<organism evidence="5">
    <name type="scientific">Hydatigena taeniaeformis</name>
    <name type="common">Feline tapeworm</name>
    <name type="synonym">Taenia taeniaeformis</name>
    <dbReference type="NCBI Taxonomy" id="6205"/>
    <lineage>
        <taxon>Eukaryota</taxon>
        <taxon>Metazoa</taxon>
        <taxon>Spiralia</taxon>
        <taxon>Lophotrochozoa</taxon>
        <taxon>Platyhelminthes</taxon>
        <taxon>Cestoda</taxon>
        <taxon>Eucestoda</taxon>
        <taxon>Cyclophyllidea</taxon>
        <taxon>Taeniidae</taxon>
        <taxon>Hydatigera</taxon>
    </lineage>
</organism>
<comment type="similarity">
    <text evidence="1">Belongs to the BCL7 family.</text>
</comment>
<protein>
    <submittedName>
        <fullName evidence="5">B-cell CLL/lymphoma 7 protein family member A</fullName>
    </submittedName>
</protein>
<dbReference type="Pfam" id="PF04714">
    <property type="entry name" value="BCL_N"/>
    <property type="match status" value="1"/>
</dbReference>
<evidence type="ECO:0000256" key="1">
    <source>
        <dbReference type="ARBA" id="ARBA00010326"/>
    </source>
</evidence>
<reference evidence="5" key="1">
    <citation type="submission" date="2017-02" db="UniProtKB">
        <authorList>
            <consortium name="WormBaseParasite"/>
        </authorList>
    </citation>
    <scope>IDENTIFICATION</scope>
</reference>
<dbReference type="Proteomes" id="UP000274429">
    <property type="component" value="Unassembled WGS sequence"/>
</dbReference>
<name>A0A0R3X5H8_HYDTA</name>
<sequence>MFARALRAETRSRARDDTRRVHKSTEKVQRWEKKWVPVKDTSMLIYKWVPIAEDEHAQPKKSGFARAQANVLAPTGGSIITMSSCPPELRTVESAPSESTPADRVPKIETPGEISNDAKDGLTVDTPVDLTA</sequence>